<evidence type="ECO:0000256" key="1">
    <source>
        <dbReference type="SAM" id="MobiDB-lite"/>
    </source>
</evidence>
<gene>
    <name evidence="3" type="ORF">HOP52_14160</name>
</gene>
<sequence>MPSVRYTILPSLLAAGTLLAGSVLADERSDWPERVHLGTASLGGTYQVYGDGLVTRISDELGVLALSQASGGPFHNMTLVHTGEAELGLVTLGPARELWDGEGVVAPGEEMRNVRALFPMYQTPFHVVTMADSGIESLEDLSGRRVGVGPMGGTCAAYWPQFFEALGIEDVNLQYAGANHLADYLPSRLSDAFAFCAGLPIRAFQRLERNHDVHMFGLTEAQQATLLEAFPVEPFEIPADTYATMDAPHASVAFWNFAIGHKDLPESFVYELMTLVLDDPEAMQAIHPAAVETRAEHLDKNDVLWFHPGAVRYYEEQGLEVPTAMLPPEMRPEEADPEDAEVEAAPEDEATEQDAASNSQ</sequence>
<dbReference type="PANTHER" id="PTHR42941">
    <property type="entry name" value="SLL1037 PROTEIN"/>
    <property type="match status" value="1"/>
</dbReference>
<dbReference type="Gene3D" id="3.40.190.10">
    <property type="entry name" value="Periplasmic binding protein-like II"/>
    <property type="match status" value="2"/>
</dbReference>
<dbReference type="EMBL" id="JABFUC010000011">
    <property type="protein sequence ID" value="MCG6658900.1"/>
    <property type="molecule type" value="Genomic_DNA"/>
</dbReference>
<dbReference type="Proteomes" id="UP000814385">
    <property type="component" value="Unassembled WGS sequence"/>
</dbReference>
<evidence type="ECO:0000313" key="4">
    <source>
        <dbReference type="Proteomes" id="UP000814385"/>
    </source>
</evidence>
<keyword evidence="4" id="KW-1185">Reference proteome</keyword>
<keyword evidence="2" id="KW-0732">Signal</keyword>
<dbReference type="SUPFAM" id="SSF53850">
    <property type="entry name" value="Periplasmic binding protein-like II"/>
    <property type="match status" value="1"/>
</dbReference>
<dbReference type="Pfam" id="PF16868">
    <property type="entry name" value="NMT1_3"/>
    <property type="match status" value="1"/>
</dbReference>
<proteinExistence type="predicted"/>
<evidence type="ECO:0000256" key="2">
    <source>
        <dbReference type="SAM" id="SignalP"/>
    </source>
</evidence>
<organism evidence="3 4">
    <name type="scientific">Billgrantia campisalis</name>
    <dbReference type="NCBI Taxonomy" id="74661"/>
    <lineage>
        <taxon>Bacteria</taxon>
        <taxon>Pseudomonadati</taxon>
        <taxon>Pseudomonadota</taxon>
        <taxon>Gammaproteobacteria</taxon>
        <taxon>Oceanospirillales</taxon>
        <taxon>Halomonadaceae</taxon>
        <taxon>Billgrantia</taxon>
    </lineage>
</organism>
<feature type="region of interest" description="Disordered" evidence="1">
    <location>
        <begin position="324"/>
        <end position="360"/>
    </location>
</feature>
<feature type="compositionally biased region" description="Acidic residues" evidence="1">
    <location>
        <begin position="335"/>
        <end position="352"/>
    </location>
</feature>
<dbReference type="RefSeq" id="WP_238978046.1">
    <property type="nucleotide sequence ID" value="NZ_JABFUC010000011.1"/>
</dbReference>
<reference evidence="3 4" key="1">
    <citation type="submission" date="2020-05" db="EMBL/GenBank/DDBJ databases">
        <title>Comparative genomic analysis of denitrifying bacteria from Halomonas genus.</title>
        <authorList>
            <person name="Wang L."/>
            <person name="Shao Z."/>
        </authorList>
    </citation>
    <scope>NUCLEOTIDE SEQUENCE [LARGE SCALE GENOMIC DNA]</scope>
    <source>
        <strain evidence="3 4">A4</strain>
    </source>
</reference>
<comment type="caution">
    <text evidence="3">The sequence shown here is derived from an EMBL/GenBank/DDBJ whole genome shotgun (WGS) entry which is preliminary data.</text>
</comment>
<evidence type="ECO:0000313" key="3">
    <source>
        <dbReference type="EMBL" id="MCG6658900.1"/>
    </source>
</evidence>
<accession>A0ABS9PAV4</accession>
<dbReference type="NCBIfam" id="TIGR02122">
    <property type="entry name" value="TRAP_TAXI"/>
    <property type="match status" value="1"/>
</dbReference>
<dbReference type="InterPro" id="IPR011852">
    <property type="entry name" value="TRAP_TAXI"/>
</dbReference>
<protein>
    <submittedName>
        <fullName evidence="3">TAXI family TRAP transporter solute-binding subunit</fullName>
    </submittedName>
</protein>
<feature type="signal peptide" evidence="2">
    <location>
        <begin position="1"/>
        <end position="25"/>
    </location>
</feature>
<dbReference type="PANTHER" id="PTHR42941:SF1">
    <property type="entry name" value="SLL1037 PROTEIN"/>
    <property type="match status" value="1"/>
</dbReference>
<feature type="chain" id="PRO_5046230743" evidence="2">
    <location>
        <begin position="26"/>
        <end position="360"/>
    </location>
</feature>
<name>A0ABS9PAV4_9GAMM</name>